<accession>K6Z0J3</accession>
<reference evidence="3" key="1">
    <citation type="journal article" date="2014" name="Environ. Microbiol.">
        <title>Comparative genomics of the marine bacterial genus Glaciecola reveals the high degree of genomic diversity and genomic characteristic for cold adaptation.</title>
        <authorList>
            <person name="Qin Q.L."/>
            <person name="Xie B.B."/>
            <person name="Yu Y."/>
            <person name="Shu Y.L."/>
            <person name="Rong J.C."/>
            <person name="Zhang Y.J."/>
            <person name="Zhao D.L."/>
            <person name="Chen X.L."/>
            <person name="Zhang X.Y."/>
            <person name="Chen B."/>
            <person name="Zhou B.C."/>
            <person name="Zhang Y.Z."/>
        </authorList>
    </citation>
    <scope>NUCLEOTIDE SEQUENCE [LARGE SCALE GENOMIC DNA]</scope>
    <source>
        <strain evidence="3">ACAM 615</strain>
    </source>
</reference>
<dbReference type="InterPro" id="IPR014508">
    <property type="entry name" value="UCP020555_TPR-like"/>
</dbReference>
<sequence length="115" mass="12687">MKIKGLIIIGAVLLLSACNSTQGGLYWGSYSDTLHNYKQEPGDTTRQRHVKTLNDIIKTSDKRGTRVPPGVLIELAVMEIESGSSENADALLNREMSLYPESRTLVLELKKRNGA</sequence>
<dbReference type="RefSeq" id="WP_006013007.1">
    <property type="nucleotide sequence ID" value="NZ_BAEQ01000050.1"/>
</dbReference>
<dbReference type="EMBL" id="BAEQ01000050">
    <property type="protein sequence ID" value="GAC29721.1"/>
    <property type="molecule type" value="Genomic_DNA"/>
</dbReference>
<evidence type="ECO:0000313" key="2">
    <source>
        <dbReference type="EMBL" id="GAC29721.1"/>
    </source>
</evidence>
<dbReference type="Proteomes" id="UP000006251">
    <property type="component" value="Unassembled WGS sequence"/>
</dbReference>
<dbReference type="Pfam" id="PF16068">
    <property type="entry name" value="DUF4810"/>
    <property type="match status" value="1"/>
</dbReference>
<evidence type="ECO:0000313" key="3">
    <source>
        <dbReference type="Proteomes" id="UP000006251"/>
    </source>
</evidence>
<proteinExistence type="predicted"/>
<gene>
    <name evidence="2" type="ORF">GPAL_2870</name>
</gene>
<evidence type="ECO:0000256" key="1">
    <source>
        <dbReference type="SAM" id="SignalP"/>
    </source>
</evidence>
<dbReference type="PROSITE" id="PS51257">
    <property type="entry name" value="PROKAR_LIPOPROTEIN"/>
    <property type="match status" value="1"/>
</dbReference>
<evidence type="ECO:0008006" key="4">
    <source>
        <dbReference type="Google" id="ProtNLM"/>
    </source>
</evidence>
<protein>
    <recommendedName>
        <fullName evidence="4">Lipoprotein</fullName>
    </recommendedName>
</protein>
<dbReference type="STRING" id="1121922.GCA_000428905_00354"/>
<feature type="chain" id="PRO_5003901668" description="Lipoprotein" evidence="1">
    <location>
        <begin position="24"/>
        <end position="115"/>
    </location>
</feature>
<feature type="signal peptide" evidence="1">
    <location>
        <begin position="1"/>
        <end position="23"/>
    </location>
</feature>
<dbReference type="AlphaFoldDB" id="K6Z0J3"/>
<name>K6Z0J3_9ALTE</name>
<keyword evidence="3" id="KW-1185">Reference proteome</keyword>
<keyword evidence="1" id="KW-0732">Signal</keyword>
<organism evidence="2 3">
    <name type="scientific">Brumicola pallidula DSM 14239 = ACAM 615</name>
    <dbReference type="NCBI Taxonomy" id="1121922"/>
    <lineage>
        <taxon>Bacteria</taxon>
        <taxon>Pseudomonadati</taxon>
        <taxon>Pseudomonadota</taxon>
        <taxon>Gammaproteobacteria</taxon>
        <taxon>Alteromonadales</taxon>
        <taxon>Alteromonadaceae</taxon>
        <taxon>Brumicola</taxon>
    </lineage>
</organism>
<dbReference type="OrthoDB" id="9800218at2"/>
<comment type="caution">
    <text evidence="2">The sequence shown here is derived from an EMBL/GenBank/DDBJ whole genome shotgun (WGS) entry which is preliminary data.</text>
</comment>